<dbReference type="Gene3D" id="3.10.20.30">
    <property type="match status" value="1"/>
</dbReference>
<dbReference type="STRING" id="1134406.ADN00_02810"/>
<dbReference type="InterPro" id="IPR003749">
    <property type="entry name" value="ThiS/MoaD-like"/>
</dbReference>
<dbReference type="RefSeq" id="WP_075061441.1">
    <property type="nucleotide sequence ID" value="NZ_LGCL01000013.1"/>
</dbReference>
<gene>
    <name evidence="1" type="ORF">ADN00_02810</name>
</gene>
<name>A0A0P6XB34_9CHLR</name>
<dbReference type="Proteomes" id="UP000050417">
    <property type="component" value="Unassembled WGS sequence"/>
</dbReference>
<dbReference type="OrthoDB" id="7860782at2"/>
<accession>A0A0P6XB34</accession>
<evidence type="ECO:0008006" key="3">
    <source>
        <dbReference type="Google" id="ProtNLM"/>
    </source>
</evidence>
<organism evidence="1 2">
    <name type="scientific">Ornatilinea apprima</name>
    <dbReference type="NCBI Taxonomy" id="1134406"/>
    <lineage>
        <taxon>Bacteria</taxon>
        <taxon>Bacillati</taxon>
        <taxon>Chloroflexota</taxon>
        <taxon>Anaerolineae</taxon>
        <taxon>Anaerolineales</taxon>
        <taxon>Anaerolineaceae</taxon>
        <taxon>Ornatilinea</taxon>
    </lineage>
</organism>
<dbReference type="InterPro" id="IPR016155">
    <property type="entry name" value="Mopterin_synth/thiamin_S_b"/>
</dbReference>
<dbReference type="Pfam" id="PF02597">
    <property type="entry name" value="ThiS"/>
    <property type="match status" value="1"/>
</dbReference>
<sequence>MRLKVKLFASLTRFAPGGQSAGIAFEMDVPEGASLADVAELLRLPAEEIKIAYVNARAQQLDWQLQDDDEIGYFPPVGGG</sequence>
<dbReference type="SUPFAM" id="SSF54285">
    <property type="entry name" value="MoaD/ThiS"/>
    <property type="match status" value="1"/>
</dbReference>
<dbReference type="InterPro" id="IPR012675">
    <property type="entry name" value="Beta-grasp_dom_sf"/>
</dbReference>
<evidence type="ECO:0000313" key="2">
    <source>
        <dbReference type="Proteomes" id="UP000050417"/>
    </source>
</evidence>
<comment type="caution">
    <text evidence="1">The sequence shown here is derived from an EMBL/GenBank/DDBJ whole genome shotgun (WGS) entry which is preliminary data.</text>
</comment>
<reference evidence="1 2" key="1">
    <citation type="submission" date="2015-07" db="EMBL/GenBank/DDBJ databases">
        <title>Genome sequence of Ornatilinea apprima DSM 23815.</title>
        <authorList>
            <person name="Hemp J."/>
            <person name="Ward L.M."/>
            <person name="Pace L.A."/>
            <person name="Fischer W.W."/>
        </authorList>
    </citation>
    <scope>NUCLEOTIDE SEQUENCE [LARGE SCALE GENOMIC DNA]</scope>
    <source>
        <strain evidence="1 2">P3M-1</strain>
    </source>
</reference>
<keyword evidence="2" id="KW-1185">Reference proteome</keyword>
<proteinExistence type="predicted"/>
<dbReference type="EMBL" id="LGCL01000013">
    <property type="protein sequence ID" value="KPL79383.1"/>
    <property type="molecule type" value="Genomic_DNA"/>
</dbReference>
<evidence type="ECO:0000313" key="1">
    <source>
        <dbReference type="EMBL" id="KPL79383.1"/>
    </source>
</evidence>
<dbReference type="AlphaFoldDB" id="A0A0P6XB34"/>
<protein>
    <recommendedName>
        <fullName evidence="3">Molybdopterin synthase sulfur carrier subunit</fullName>
    </recommendedName>
</protein>